<evidence type="ECO:0000256" key="4">
    <source>
        <dbReference type="ARBA" id="ARBA00022723"/>
    </source>
</evidence>
<evidence type="ECO:0000256" key="7">
    <source>
        <dbReference type="ARBA" id="ARBA00022833"/>
    </source>
</evidence>
<dbReference type="GO" id="GO:0006508">
    <property type="term" value="P:proteolysis"/>
    <property type="evidence" value="ECO:0007669"/>
    <property type="project" value="UniProtKB-KW"/>
</dbReference>
<dbReference type="InterPro" id="IPR024079">
    <property type="entry name" value="MetalloPept_cat_dom_sf"/>
</dbReference>
<keyword evidence="4" id="KW-0479">Metal-binding</keyword>
<dbReference type="OrthoDB" id="536211at2759"/>
<comment type="caution">
    <text evidence="12">The sequence shown here is derived from an EMBL/GenBank/DDBJ whole genome shotgun (WGS) entry which is preliminary data.</text>
</comment>
<protein>
    <recommendedName>
        <fullName evidence="11">Peptidase M43 pregnancy-associated plasma-A domain-containing protein</fullName>
    </recommendedName>
</protein>
<evidence type="ECO:0000256" key="5">
    <source>
        <dbReference type="ARBA" id="ARBA00022729"/>
    </source>
</evidence>
<dbReference type="InterPro" id="IPR008754">
    <property type="entry name" value="Peptidase_M43"/>
</dbReference>
<keyword evidence="8" id="KW-0482">Metalloprotease</keyword>
<accession>A0A9P8YG31</accession>
<keyword evidence="3" id="KW-0645">Protease</keyword>
<keyword evidence="7" id="KW-0862">Zinc</keyword>
<evidence type="ECO:0000313" key="13">
    <source>
        <dbReference type="Proteomes" id="UP000756346"/>
    </source>
</evidence>
<evidence type="ECO:0000256" key="1">
    <source>
        <dbReference type="ARBA" id="ARBA00003174"/>
    </source>
</evidence>
<keyword evidence="13" id="KW-1185">Reference proteome</keyword>
<evidence type="ECO:0000259" key="11">
    <source>
        <dbReference type="Pfam" id="PF05572"/>
    </source>
</evidence>
<dbReference type="RefSeq" id="XP_046017794.1">
    <property type="nucleotide sequence ID" value="XM_046159941.1"/>
</dbReference>
<dbReference type="PANTHER" id="PTHR47466:SF1">
    <property type="entry name" value="METALLOPROTEASE MEP1 (AFU_ORTHOLOGUE AFUA_1G07730)-RELATED"/>
    <property type="match status" value="1"/>
</dbReference>
<evidence type="ECO:0000256" key="8">
    <source>
        <dbReference type="ARBA" id="ARBA00023049"/>
    </source>
</evidence>
<name>A0A9P8YG31_9PEZI</name>
<dbReference type="PANTHER" id="PTHR47466">
    <property type="match status" value="1"/>
</dbReference>
<dbReference type="Pfam" id="PF05572">
    <property type="entry name" value="Peptidase_M43"/>
    <property type="match status" value="1"/>
</dbReference>
<evidence type="ECO:0000256" key="9">
    <source>
        <dbReference type="ARBA" id="ARBA00023157"/>
    </source>
</evidence>
<reference evidence="12" key="1">
    <citation type="journal article" date="2021" name="Nat. Commun.">
        <title>Genetic determinants of endophytism in the Arabidopsis root mycobiome.</title>
        <authorList>
            <person name="Mesny F."/>
            <person name="Miyauchi S."/>
            <person name="Thiergart T."/>
            <person name="Pickel B."/>
            <person name="Atanasova L."/>
            <person name="Karlsson M."/>
            <person name="Huettel B."/>
            <person name="Barry K.W."/>
            <person name="Haridas S."/>
            <person name="Chen C."/>
            <person name="Bauer D."/>
            <person name="Andreopoulos W."/>
            <person name="Pangilinan J."/>
            <person name="LaButti K."/>
            <person name="Riley R."/>
            <person name="Lipzen A."/>
            <person name="Clum A."/>
            <person name="Drula E."/>
            <person name="Henrissat B."/>
            <person name="Kohler A."/>
            <person name="Grigoriev I.V."/>
            <person name="Martin F.M."/>
            <person name="Hacquard S."/>
        </authorList>
    </citation>
    <scope>NUCLEOTIDE SEQUENCE</scope>
    <source>
        <strain evidence="12">MPI-CAGE-CH-0230</strain>
    </source>
</reference>
<feature type="domain" description="Peptidase M43 pregnancy-associated plasma-A" evidence="11">
    <location>
        <begin position="174"/>
        <end position="277"/>
    </location>
</feature>
<evidence type="ECO:0000256" key="2">
    <source>
        <dbReference type="ARBA" id="ARBA00008721"/>
    </source>
</evidence>
<evidence type="ECO:0000256" key="10">
    <source>
        <dbReference type="SAM" id="SignalP"/>
    </source>
</evidence>
<keyword evidence="5 10" id="KW-0732">Signal</keyword>
<comment type="similarity">
    <text evidence="2">Belongs to the peptidase M43B family.</text>
</comment>
<keyword evidence="9" id="KW-1015">Disulfide bond</keyword>
<feature type="chain" id="PRO_5040339073" description="Peptidase M43 pregnancy-associated plasma-A domain-containing protein" evidence="10">
    <location>
        <begin position="21"/>
        <end position="284"/>
    </location>
</feature>
<dbReference type="EMBL" id="JAGTJQ010000001">
    <property type="protein sequence ID" value="KAH7039739.1"/>
    <property type="molecule type" value="Genomic_DNA"/>
</dbReference>
<dbReference type="Proteomes" id="UP000756346">
    <property type="component" value="Unassembled WGS sequence"/>
</dbReference>
<dbReference type="SUPFAM" id="SSF55486">
    <property type="entry name" value="Metalloproteases ('zincins'), catalytic domain"/>
    <property type="match status" value="1"/>
</dbReference>
<evidence type="ECO:0000256" key="6">
    <source>
        <dbReference type="ARBA" id="ARBA00022801"/>
    </source>
</evidence>
<dbReference type="GO" id="GO:0046872">
    <property type="term" value="F:metal ion binding"/>
    <property type="evidence" value="ECO:0007669"/>
    <property type="project" value="UniProtKB-KW"/>
</dbReference>
<gene>
    <name evidence="12" type="ORF">B0I36DRAFT_370753</name>
</gene>
<feature type="signal peptide" evidence="10">
    <location>
        <begin position="1"/>
        <end position="20"/>
    </location>
</feature>
<evidence type="ECO:0000256" key="3">
    <source>
        <dbReference type="ARBA" id="ARBA00022670"/>
    </source>
</evidence>
<dbReference type="CDD" id="cd04275">
    <property type="entry name" value="ZnMc_pappalysin_like"/>
    <property type="match status" value="1"/>
</dbReference>
<dbReference type="GeneID" id="70189487"/>
<comment type="function">
    <text evidence="1">Secreted metalloproteinase that allows assimilation of proteinaceous substrates.</text>
</comment>
<proteinExistence type="inferred from homology"/>
<sequence length="284" mass="30627">MRRAALTALVAVATATASNGRGWCGTEPATQEYRSTLRALAAQEKEKRGAANETAAEVIDIPVYIHARVNTTEPDAVLSEQVLQAQFAVLVDRFAPYGISFTLKGTDRLADDTLSKGSDVYDWTGHRVSTRRGGYDTLNIWIASGMDQSVGGSCSLPGEGVTPGSFLALLDGCTLNGYTMPGSMVNGTEYLGEVAVHEVGHWLGLLHTFDGEDCDGEGDSIDDTPAEGSFEFMACPVGKDTCPDQPGLDPIDNFMDYSGDGCWNKFTEGQKQRMHQAWHTMRTI</sequence>
<evidence type="ECO:0000313" key="12">
    <source>
        <dbReference type="EMBL" id="KAH7039739.1"/>
    </source>
</evidence>
<dbReference type="GO" id="GO:0008237">
    <property type="term" value="F:metallopeptidase activity"/>
    <property type="evidence" value="ECO:0007669"/>
    <property type="project" value="UniProtKB-KW"/>
</dbReference>
<dbReference type="Gene3D" id="3.40.390.10">
    <property type="entry name" value="Collagenase (Catalytic Domain)"/>
    <property type="match status" value="1"/>
</dbReference>
<keyword evidence="6" id="KW-0378">Hydrolase</keyword>
<organism evidence="12 13">
    <name type="scientific">Microdochium trichocladiopsis</name>
    <dbReference type="NCBI Taxonomy" id="1682393"/>
    <lineage>
        <taxon>Eukaryota</taxon>
        <taxon>Fungi</taxon>
        <taxon>Dikarya</taxon>
        <taxon>Ascomycota</taxon>
        <taxon>Pezizomycotina</taxon>
        <taxon>Sordariomycetes</taxon>
        <taxon>Xylariomycetidae</taxon>
        <taxon>Xylariales</taxon>
        <taxon>Microdochiaceae</taxon>
        <taxon>Microdochium</taxon>
    </lineage>
</organism>
<dbReference type="AlphaFoldDB" id="A0A9P8YG31"/>